<dbReference type="PANTHER" id="PTHR30502:SF0">
    <property type="entry name" value="PHOSPHOENOLPYRUVATE CARBOXYLASE FAMILY PROTEIN"/>
    <property type="match status" value="1"/>
</dbReference>
<dbReference type="GeneID" id="87841940"/>
<proteinExistence type="inferred from homology"/>
<gene>
    <name evidence="5" type="ORF">B0H64DRAFT_413596</name>
</gene>
<comment type="caution">
    <text evidence="5">The sequence shown here is derived from an EMBL/GenBank/DDBJ whole genome shotgun (WGS) entry which is preliminary data.</text>
</comment>
<evidence type="ECO:0000313" key="5">
    <source>
        <dbReference type="EMBL" id="KAK3290191.1"/>
    </source>
</evidence>
<dbReference type="GO" id="GO:0016301">
    <property type="term" value="F:kinase activity"/>
    <property type="evidence" value="ECO:0007669"/>
    <property type="project" value="UniProtKB-KW"/>
</dbReference>
<dbReference type="SUPFAM" id="SSF51621">
    <property type="entry name" value="Phosphoenolpyruvate/pyruvate domain"/>
    <property type="match status" value="1"/>
</dbReference>
<dbReference type="EMBL" id="JAUEPN010000015">
    <property type="protein sequence ID" value="KAK3290191.1"/>
    <property type="molecule type" value="Genomic_DNA"/>
</dbReference>
<dbReference type="Pfam" id="PF03328">
    <property type="entry name" value="HpcH_HpaI"/>
    <property type="match status" value="1"/>
</dbReference>
<dbReference type="AlphaFoldDB" id="A0AAE0LLU2"/>
<keyword evidence="3" id="KW-0456">Lyase</keyword>
<dbReference type="RefSeq" id="XP_062653705.1">
    <property type="nucleotide sequence ID" value="XM_062804992.1"/>
</dbReference>
<dbReference type="Gene3D" id="3.20.20.60">
    <property type="entry name" value="Phosphoenolpyruvate-binding domains"/>
    <property type="match status" value="1"/>
</dbReference>
<keyword evidence="5" id="KW-0808">Transferase</keyword>
<protein>
    <submittedName>
        <fullName evidence="5">Pyruvate/Phosphoenolpyruvate kinase-like domain-containing protein</fullName>
    </submittedName>
</protein>
<reference evidence="5" key="2">
    <citation type="submission" date="2023-06" db="EMBL/GenBank/DDBJ databases">
        <authorList>
            <consortium name="Lawrence Berkeley National Laboratory"/>
            <person name="Haridas S."/>
            <person name="Hensen N."/>
            <person name="Bonometti L."/>
            <person name="Westerberg I."/>
            <person name="Brannstrom I.O."/>
            <person name="Guillou S."/>
            <person name="Cros-Aarteil S."/>
            <person name="Calhoun S."/>
            <person name="Kuo A."/>
            <person name="Mondo S."/>
            <person name="Pangilinan J."/>
            <person name="Riley R."/>
            <person name="Labutti K."/>
            <person name="Andreopoulos B."/>
            <person name="Lipzen A."/>
            <person name="Chen C."/>
            <person name="Yanf M."/>
            <person name="Daum C."/>
            <person name="Ng V."/>
            <person name="Clum A."/>
            <person name="Steindorff A."/>
            <person name="Ohm R."/>
            <person name="Martin F."/>
            <person name="Silar P."/>
            <person name="Natvig D."/>
            <person name="Lalanne C."/>
            <person name="Gautier V."/>
            <person name="Ament-Velasquez S.L."/>
            <person name="Kruys A."/>
            <person name="Hutchinson M.I."/>
            <person name="Powell A.J."/>
            <person name="Barry K."/>
            <person name="Miller A.N."/>
            <person name="Grigoriev I.V."/>
            <person name="Debuchy R."/>
            <person name="Gladieux P."/>
            <person name="Thoren M.H."/>
            <person name="Johannesson H."/>
        </authorList>
    </citation>
    <scope>NUCLEOTIDE SEQUENCE</scope>
    <source>
        <strain evidence="5">CBS 168.71</strain>
    </source>
</reference>
<keyword evidence="5" id="KW-0418">Kinase</keyword>
<reference evidence="5" key="1">
    <citation type="journal article" date="2023" name="Mol. Phylogenet. Evol.">
        <title>Genome-scale phylogeny and comparative genomics of the fungal order Sordariales.</title>
        <authorList>
            <person name="Hensen N."/>
            <person name="Bonometti L."/>
            <person name="Westerberg I."/>
            <person name="Brannstrom I.O."/>
            <person name="Guillou S."/>
            <person name="Cros-Aarteil S."/>
            <person name="Calhoun S."/>
            <person name="Haridas S."/>
            <person name="Kuo A."/>
            <person name="Mondo S."/>
            <person name="Pangilinan J."/>
            <person name="Riley R."/>
            <person name="LaButti K."/>
            <person name="Andreopoulos B."/>
            <person name="Lipzen A."/>
            <person name="Chen C."/>
            <person name="Yan M."/>
            <person name="Daum C."/>
            <person name="Ng V."/>
            <person name="Clum A."/>
            <person name="Steindorff A."/>
            <person name="Ohm R.A."/>
            <person name="Martin F."/>
            <person name="Silar P."/>
            <person name="Natvig D.O."/>
            <person name="Lalanne C."/>
            <person name="Gautier V."/>
            <person name="Ament-Velasquez S.L."/>
            <person name="Kruys A."/>
            <person name="Hutchinson M.I."/>
            <person name="Powell A.J."/>
            <person name="Barry K."/>
            <person name="Miller A.N."/>
            <person name="Grigoriev I.V."/>
            <person name="Debuchy R."/>
            <person name="Gladieux P."/>
            <person name="Hiltunen Thoren M."/>
            <person name="Johannesson H."/>
        </authorList>
    </citation>
    <scope>NUCLEOTIDE SEQUENCE</scope>
    <source>
        <strain evidence="5">CBS 168.71</strain>
    </source>
</reference>
<dbReference type="GO" id="GO:0046872">
    <property type="term" value="F:metal ion binding"/>
    <property type="evidence" value="ECO:0007669"/>
    <property type="project" value="UniProtKB-KW"/>
</dbReference>
<organism evidence="5 6">
    <name type="scientific">Chaetomium fimeti</name>
    <dbReference type="NCBI Taxonomy" id="1854472"/>
    <lineage>
        <taxon>Eukaryota</taxon>
        <taxon>Fungi</taxon>
        <taxon>Dikarya</taxon>
        <taxon>Ascomycota</taxon>
        <taxon>Pezizomycotina</taxon>
        <taxon>Sordariomycetes</taxon>
        <taxon>Sordariomycetidae</taxon>
        <taxon>Sordariales</taxon>
        <taxon>Chaetomiaceae</taxon>
        <taxon>Chaetomium</taxon>
    </lineage>
</organism>
<dbReference type="PANTHER" id="PTHR30502">
    <property type="entry name" value="2-KETO-3-DEOXY-L-RHAMNONATE ALDOLASE"/>
    <property type="match status" value="1"/>
</dbReference>
<dbReference type="InterPro" id="IPR005000">
    <property type="entry name" value="Aldolase/citrate-lyase_domain"/>
</dbReference>
<evidence type="ECO:0000256" key="2">
    <source>
        <dbReference type="ARBA" id="ARBA00022723"/>
    </source>
</evidence>
<evidence type="ECO:0000256" key="3">
    <source>
        <dbReference type="ARBA" id="ARBA00023239"/>
    </source>
</evidence>
<dbReference type="Proteomes" id="UP001278766">
    <property type="component" value="Unassembled WGS sequence"/>
</dbReference>
<dbReference type="InterPro" id="IPR040442">
    <property type="entry name" value="Pyrv_kinase-like_dom_sf"/>
</dbReference>
<keyword evidence="2" id="KW-0479">Metal-binding</keyword>
<accession>A0AAE0LLU2</accession>
<name>A0AAE0LLU2_9PEZI</name>
<dbReference type="InterPro" id="IPR050251">
    <property type="entry name" value="HpcH-HpaI_aldolase"/>
</dbReference>
<sequence length="263" mass="27833">MYVNNLLEAVRANRLCKSFAIKISTNGQVVQIARNAGFDCLFIDLEHGWLSLAEAANLCHVGLLAGITPFVRVPHQCGIGFMQRVLDGGAMGVIFPHVESAEDAKEAVDNCKYPPLGRRSITGQTPLCGMQPLPPAELIEQTNRSGSTVLVMVESAKAVDSADEIAAVEGVDAIIMGSQDLCVDLGVPGQVDSPKVRSALETVSRACRDHGKTFGVAGIYNNPTLQDWAINTLGARFLLVQLDVSLLTLGGAQAVAAVPGVKQ</sequence>
<evidence type="ECO:0000259" key="4">
    <source>
        <dbReference type="Pfam" id="PF03328"/>
    </source>
</evidence>
<evidence type="ECO:0000256" key="1">
    <source>
        <dbReference type="ARBA" id="ARBA00005568"/>
    </source>
</evidence>
<comment type="similarity">
    <text evidence="1">Belongs to the HpcH/HpaI aldolase family.</text>
</comment>
<keyword evidence="5" id="KW-0670">Pyruvate</keyword>
<keyword evidence="6" id="KW-1185">Reference proteome</keyword>
<feature type="domain" description="HpcH/HpaI aldolase/citrate lyase" evidence="4">
    <location>
        <begin position="25"/>
        <end position="212"/>
    </location>
</feature>
<dbReference type="GO" id="GO:0016832">
    <property type="term" value="F:aldehyde-lyase activity"/>
    <property type="evidence" value="ECO:0007669"/>
    <property type="project" value="TreeGrafter"/>
</dbReference>
<evidence type="ECO:0000313" key="6">
    <source>
        <dbReference type="Proteomes" id="UP001278766"/>
    </source>
</evidence>
<dbReference type="GO" id="GO:0005737">
    <property type="term" value="C:cytoplasm"/>
    <property type="evidence" value="ECO:0007669"/>
    <property type="project" value="TreeGrafter"/>
</dbReference>
<dbReference type="InterPro" id="IPR015813">
    <property type="entry name" value="Pyrv/PenolPyrv_kinase-like_dom"/>
</dbReference>